<dbReference type="GO" id="GO:0005524">
    <property type="term" value="F:ATP binding"/>
    <property type="evidence" value="ECO:0007669"/>
    <property type="project" value="InterPro"/>
</dbReference>
<dbReference type="GO" id="GO:0016811">
    <property type="term" value="F:hydrolase activity, acting on carbon-nitrogen (but not peptide) bonds, in linear amides"/>
    <property type="evidence" value="ECO:0007669"/>
    <property type="project" value="UniProtKB-ARBA"/>
</dbReference>
<gene>
    <name evidence="7" type="ORF">PENFLA_c027G02582</name>
</gene>
<dbReference type="GO" id="GO:0004812">
    <property type="term" value="F:aminoacyl-tRNA ligase activity"/>
    <property type="evidence" value="ECO:0007669"/>
    <property type="project" value="InterPro"/>
</dbReference>
<evidence type="ECO:0000256" key="3">
    <source>
        <dbReference type="ARBA" id="ARBA00022840"/>
    </source>
</evidence>
<evidence type="ECO:0000256" key="1">
    <source>
        <dbReference type="ARBA" id="ARBA00022598"/>
    </source>
</evidence>
<keyword evidence="3" id="KW-0067">ATP-binding</keyword>
<dbReference type="STRING" id="254877.A0A1V6SSC1"/>
<accession>A0A1V6SSC1</accession>
<dbReference type="Proteomes" id="UP000191342">
    <property type="component" value="Unassembled WGS sequence"/>
</dbReference>
<dbReference type="Pfam" id="PF00152">
    <property type="entry name" value="tRNA-synt_2"/>
    <property type="match status" value="1"/>
</dbReference>
<evidence type="ECO:0000256" key="4">
    <source>
        <dbReference type="PIRSR" id="PIRSR600246-1"/>
    </source>
</evidence>
<organism evidence="7 8">
    <name type="scientific">Penicillium flavigenum</name>
    <dbReference type="NCBI Taxonomy" id="254877"/>
    <lineage>
        <taxon>Eukaryota</taxon>
        <taxon>Fungi</taxon>
        <taxon>Dikarya</taxon>
        <taxon>Ascomycota</taxon>
        <taxon>Pezizomycotina</taxon>
        <taxon>Eurotiomycetes</taxon>
        <taxon>Eurotiomycetidae</taxon>
        <taxon>Eurotiales</taxon>
        <taxon>Aspergillaceae</taxon>
        <taxon>Penicillium</taxon>
    </lineage>
</organism>
<feature type="domain" description="Aminoacyl-transfer RNA synthetases class-II family profile" evidence="6">
    <location>
        <begin position="627"/>
        <end position="923"/>
    </location>
</feature>
<dbReference type="AlphaFoldDB" id="A0A1V6SSC1"/>
<dbReference type="PROSITE" id="PS50862">
    <property type="entry name" value="AA_TRNA_LIGASE_II"/>
    <property type="match status" value="1"/>
</dbReference>
<dbReference type="SUPFAM" id="SSF55681">
    <property type="entry name" value="Class II aaRS and biotin synthetases"/>
    <property type="match status" value="1"/>
</dbReference>
<dbReference type="PANTHER" id="PTHR10188">
    <property type="entry name" value="L-ASPARAGINASE"/>
    <property type="match status" value="1"/>
</dbReference>
<keyword evidence="1" id="KW-0436">Ligase</keyword>
<keyword evidence="8" id="KW-1185">Reference proteome</keyword>
<reference evidence="8" key="1">
    <citation type="journal article" date="2017" name="Nat. Microbiol.">
        <title>Global analysis of biosynthetic gene clusters reveals vast potential of secondary metabolite production in Penicillium species.</title>
        <authorList>
            <person name="Nielsen J.C."/>
            <person name="Grijseels S."/>
            <person name="Prigent S."/>
            <person name="Ji B."/>
            <person name="Dainat J."/>
            <person name="Nielsen K.F."/>
            <person name="Frisvad J.C."/>
            <person name="Workman M."/>
            <person name="Nielsen J."/>
        </authorList>
    </citation>
    <scope>NUCLEOTIDE SEQUENCE [LARGE SCALE GENOMIC DNA]</scope>
    <source>
        <strain evidence="8">IBT 14082</strain>
    </source>
</reference>
<proteinExistence type="predicted"/>
<dbReference type="PANTHER" id="PTHR10188:SF6">
    <property type="entry name" value="N(4)-(BETA-N-ACETYLGLUCOSAMINYL)-L-ASPARAGINASE"/>
    <property type="match status" value="1"/>
</dbReference>
<evidence type="ECO:0000313" key="8">
    <source>
        <dbReference type="Proteomes" id="UP000191342"/>
    </source>
</evidence>
<dbReference type="Pfam" id="PF01112">
    <property type="entry name" value="Asparaginase_2"/>
    <property type="match status" value="1"/>
</dbReference>
<dbReference type="SUPFAM" id="SSF56235">
    <property type="entry name" value="N-terminal nucleophile aminohydrolases (Ntn hydrolases)"/>
    <property type="match status" value="1"/>
</dbReference>
<dbReference type="GO" id="GO:0006418">
    <property type="term" value="P:tRNA aminoacylation for protein translation"/>
    <property type="evidence" value="ECO:0007669"/>
    <property type="project" value="InterPro"/>
</dbReference>
<dbReference type="Gene3D" id="3.30.930.10">
    <property type="entry name" value="Bira Bifunctional Protein, Domain 2"/>
    <property type="match status" value="1"/>
</dbReference>
<feature type="active site" description="Nucleophile" evidence="4">
    <location>
        <position position="164"/>
    </location>
</feature>
<dbReference type="InterPro" id="IPR029055">
    <property type="entry name" value="Ntn_hydrolases_N"/>
</dbReference>
<comment type="caution">
    <text evidence="7">The sequence shown here is derived from an EMBL/GenBank/DDBJ whole genome shotgun (WGS) entry which is preliminary data.</text>
</comment>
<evidence type="ECO:0000256" key="2">
    <source>
        <dbReference type="ARBA" id="ARBA00022741"/>
    </source>
</evidence>
<dbReference type="InterPro" id="IPR000246">
    <property type="entry name" value="Peptidase_T2"/>
</dbReference>
<dbReference type="InterPro" id="IPR045864">
    <property type="entry name" value="aa-tRNA-synth_II/BPL/LPL"/>
</dbReference>
<evidence type="ECO:0000313" key="7">
    <source>
        <dbReference type="EMBL" id="OQE16569.1"/>
    </source>
</evidence>
<evidence type="ECO:0000256" key="5">
    <source>
        <dbReference type="PIRSR" id="PIRSR600246-3"/>
    </source>
</evidence>
<dbReference type="InterPro" id="IPR004364">
    <property type="entry name" value="Aa-tRNA-synt_II"/>
</dbReference>
<dbReference type="Gene3D" id="3.60.20.30">
    <property type="entry name" value="(Glycosyl)asparaginase"/>
    <property type="match status" value="1"/>
</dbReference>
<sequence length="935" mass="102876">MDPIQVPSVYSFALHAGTMENWTYDPFSQTDIEESLKEMAVAAGALLATGARAIDVVQSAVVLLEDHDEFNAGKGALEAGIVDGSSGEYGAVACVRHTKNPIKAARLVMDSGSTSFLVGTAVDDLSRTAGLEMVENNYFTTAKRLDHMEKFRAGMVQLTEKIGTVGAVALDIYGNLAAAGSTGGSTCKPLGRIGDTAIVGAGLIANQRVAVACSGSGEAILKANVSANIASMVSSEMPLDDAVRSTVLKAAFQSGGKPCAVIAIDAQCRVSIHSTGRIFVTATCSSATRAQASFRETTIPILEQHQFYQDGLLCAGLARYPTLPGQAILELQHRAELTGLDSAEFFEVFQKIDRLAVGLKQATGLKEYTISTDGGSLITFAPFQRDSKSEVAGSNLIREAYGRQIDTTSSNALITEQYFPVDLNGEGLNESVDICASKPTQDEYRLEFHQCANDKRTNKASLCVIWPTESHPSYLLPLGDKLVKSLASNPDLNDFIGRLFSILSALNVEMQIKNVSITISNDQDCHTSISFQSKPPSASPPSIAIKDPATYHNAYPGYLTTDLGPLCRDDTKMFNLVREMRKFLKPARMTPPRTWEAPAVHSIAALRSPWYQAMFTLQNTFYHSCIQFFQEHMSYNYAFAPLTTDCISSPMGLGSDSLPVQIPLHGQNTYLADSMQFVLEYMLRIQKGSRGVYYVNPSFRGEDPDSTHMNQFYHVECELVGELDHGMAVMEKFVVSVSSVLFEKHAELIESIAGTTTHIRDILKRFSHVHSRVPQVELDDAIKLCEHDPMMWAYVLPEAPEKGRKLTRKGERFVLEKYGGVVWLTMMDHLSVPFYQAYADKAKTKARCADLLLGIGETGGLGERHRTGEEVKGALVQHEVPIEPYNWYVDIREEKCLQTVGWGMGMERFMLWLLKHEDVRDIPIVPRLKHCKYMP</sequence>
<dbReference type="InterPro" id="IPR006195">
    <property type="entry name" value="aa-tRNA-synth_II"/>
</dbReference>
<dbReference type="EMBL" id="MLQL01000027">
    <property type="protein sequence ID" value="OQE16569.1"/>
    <property type="molecule type" value="Genomic_DNA"/>
</dbReference>
<name>A0A1V6SSC1_9EURO</name>
<keyword evidence="2" id="KW-0547">Nucleotide-binding</keyword>
<dbReference type="OrthoDB" id="2262349at2759"/>
<protein>
    <recommendedName>
        <fullName evidence="6">Aminoacyl-transfer RNA synthetases class-II family profile domain-containing protein</fullName>
    </recommendedName>
</protein>
<evidence type="ECO:0000259" key="6">
    <source>
        <dbReference type="PROSITE" id="PS50862"/>
    </source>
</evidence>
<feature type="site" description="Cleavage; by autolysis" evidence="5">
    <location>
        <begin position="163"/>
        <end position="164"/>
    </location>
</feature>